<organism evidence="1">
    <name type="scientific">marine sediment metagenome</name>
    <dbReference type="NCBI Taxonomy" id="412755"/>
    <lineage>
        <taxon>unclassified sequences</taxon>
        <taxon>metagenomes</taxon>
        <taxon>ecological metagenomes</taxon>
    </lineage>
</organism>
<dbReference type="EMBL" id="LAZR01018686">
    <property type="protein sequence ID" value="KKL95393.1"/>
    <property type="molecule type" value="Genomic_DNA"/>
</dbReference>
<proteinExistence type="predicted"/>
<comment type="caution">
    <text evidence="1">The sequence shown here is derived from an EMBL/GenBank/DDBJ whole genome shotgun (WGS) entry which is preliminary data.</text>
</comment>
<name>A0A0F9G9N2_9ZZZZ</name>
<protein>
    <submittedName>
        <fullName evidence="1">Uncharacterized protein</fullName>
    </submittedName>
</protein>
<reference evidence="1" key="1">
    <citation type="journal article" date="2015" name="Nature">
        <title>Complex archaea that bridge the gap between prokaryotes and eukaryotes.</title>
        <authorList>
            <person name="Spang A."/>
            <person name="Saw J.H."/>
            <person name="Jorgensen S.L."/>
            <person name="Zaremba-Niedzwiedzka K."/>
            <person name="Martijn J."/>
            <person name="Lind A.E."/>
            <person name="van Eijk R."/>
            <person name="Schleper C."/>
            <person name="Guy L."/>
            <person name="Ettema T.J."/>
        </authorList>
    </citation>
    <scope>NUCLEOTIDE SEQUENCE</scope>
</reference>
<dbReference type="AlphaFoldDB" id="A0A0F9G9N2"/>
<gene>
    <name evidence="1" type="ORF">LCGC14_1855050</name>
</gene>
<sequence length="47" mass="5467">MDEADKLKANIMTYVKSLKEKRAKVKEAADRVDIIRQVRREQPNPSP</sequence>
<evidence type="ECO:0000313" key="1">
    <source>
        <dbReference type="EMBL" id="KKL95393.1"/>
    </source>
</evidence>
<accession>A0A0F9G9N2</accession>